<dbReference type="OrthoDB" id="8664638at2"/>
<dbReference type="InterPro" id="IPR036388">
    <property type="entry name" value="WH-like_DNA-bd_sf"/>
</dbReference>
<dbReference type="InterPro" id="IPR000524">
    <property type="entry name" value="Tscrpt_reg_HTH_GntR"/>
</dbReference>
<proteinExistence type="predicted"/>
<dbReference type="EMBL" id="CP021121">
    <property type="protein sequence ID" value="ARQ70581.1"/>
    <property type="molecule type" value="Genomic_DNA"/>
</dbReference>
<keyword evidence="1" id="KW-0805">Transcription regulation</keyword>
<evidence type="ECO:0000313" key="6">
    <source>
        <dbReference type="Proteomes" id="UP000194218"/>
    </source>
</evidence>
<dbReference type="Gene3D" id="1.10.10.10">
    <property type="entry name" value="Winged helix-like DNA-binding domain superfamily/Winged helix DNA-binding domain"/>
    <property type="match status" value="1"/>
</dbReference>
<dbReference type="GO" id="GO:0003700">
    <property type="term" value="F:DNA-binding transcription factor activity"/>
    <property type="evidence" value="ECO:0007669"/>
    <property type="project" value="InterPro"/>
</dbReference>
<dbReference type="KEGG" id="smao:CAG99_18575"/>
<dbReference type="AlphaFoldDB" id="A0A1W7D0G3"/>
<dbReference type="GO" id="GO:0003677">
    <property type="term" value="F:DNA binding"/>
    <property type="evidence" value="ECO:0007669"/>
    <property type="project" value="UniProtKB-KW"/>
</dbReference>
<dbReference type="SMART" id="SM00345">
    <property type="entry name" value="HTH_GNTR"/>
    <property type="match status" value="1"/>
</dbReference>
<dbReference type="InterPro" id="IPR008920">
    <property type="entry name" value="TF_FadR/GntR_C"/>
</dbReference>
<organism evidence="5 6">
    <name type="scientific">Streptomyces marincola</name>
    <dbReference type="NCBI Taxonomy" id="2878388"/>
    <lineage>
        <taxon>Bacteria</taxon>
        <taxon>Bacillati</taxon>
        <taxon>Actinomycetota</taxon>
        <taxon>Actinomycetes</taxon>
        <taxon>Kitasatosporales</taxon>
        <taxon>Streptomycetaceae</taxon>
        <taxon>Streptomyces</taxon>
    </lineage>
</organism>
<dbReference type="SUPFAM" id="SSF48008">
    <property type="entry name" value="GntR ligand-binding domain-like"/>
    <property type="match status" value="1"/>
</dbReference>
<dbReference type="PANTHER" id="PTHR43537">
    <property type="entry name" value="TRANSCRIPTIONAL REGULATOR, GNTR FAMILY"/>
    <property type="match status" value="1"/>
</dbReference>
<evidence type="ECO:0000259" key="4">
    <source>
        <dbReference type="PROSITE" id="PS50949"/>
    </source>
</evidence>
<dbReference type="PROSITE" id="PS50949">
    <property type="entry name" value="HTH_GNTR"/>
    <property type="match status" value="1"/>
</dbReference>
<feature type="domain" description="HTH gntR-type" evidence="4">
    <location>
        <begin position="10"/>
        <end position="77"/>
    </location>
</feature>
<gene>
    <name evidence="5" type="ORF">CAG99_18575</name>
</gene>
<evidence type="ECO:0000256" key="3">
    <source>
        <dbReference type="ARBA" id="ARBA00023163"/>
    </source>
</evidence>
<evidence type="ECO:0000313" key="5">
    <source>
        <dbReference type="EMBL" id="ARQ70581.1"/>
    </source>
</evidence>
<accession>A0A1W7D0G3</accession>
<dbReference type="SUPFAM" id="SSF46785">
    <property type="entry name" value="Winged helix' DNA-binding domain"/>
    <property type="match status" value="1"/>
</dbReference>
<dbReference type="Pfam" id="PF00392">
    <property type="entry name" value="GntR"/>
    <property type="match status" value="1"/>
</dbReference>
<dbReference type="InterPro" id="IPR011711">
    <property type="entry name" value="GntR_C"/>
</dbReference>
<dbReference type="InterPro" id="IPR036390">
    <property type="entry name" value="WH_DNA-bd_sf"/>
</dbReference>
<dbReference type="CDD" id="cd07377">
    <property type="entry name" value="WHTH_GntR"/>
    <property type="match status" value="1"/>
</dbReference>
<evidence type="ECO:0000256" key="1">
    <source>
        <dbReference type="ARBA" id="ARBA00023015"/>
    </source>
</evidence>
<sequence>MPEEQRGGRSPLREQVREELRSRINEGVIKPGERIYEHLVASELGVSRNPVREAIRMLESEGLVVVEPRRGVVVRRFDPRDVEDLFDVREAMEVLAARLAARRRGAEDLDRLRQLTEAGRLALVRGDLAEVDRTNSDFHEDLIRIADNRRLHDVWMPLQGQLHWLFRQNSEPERVWNEHRDILDAVQDGDDELAAALALRHVRSARRMVFAMLAQPWERPGAGPRP</sequence>
<dbReference type="Proteomes" id="UP000194218">
    <property type="component" value="Chromosome"/>
</dbReference>
<evidence type="ECO:0000256" key="2">
    <source>
        <dbReference type="ARBA" id="ARBA00023125"/>
    </source>
</evidence>
<dbReference type="PRINTS" id="PR00035">
    <property type="entry name" value="HTHGNTR"/>
</dbReference>
<dbReference type="PANTHER" id="PTHR43537:SF5">
    <property type="entry name" value="UXU OPERON TRANSCRIPTIONAL REGULATOR"/>
    <property type="match status" value="1"/>
</dbReference>
<keyword evidence="3" id="KW-0804">Transcription</keyword>
<reference evidence="5 6" key="1">
    <citation type="submission" date="2017-05" db="EMBL/GenBank/DDBJ databases">
        <title>Complete genome sequence of Streptomyces sp. SCSIO 03032 revealed the diverse biosynthetic pathways for its bioactive secondary metabolites.</title>
        <authorList>
            <person name="Ma L."/>
            <person name="Zhu Y."/>
            <person name="Zhang W."/>
            <person name="Zhang G."/>
            <person name="Tian X."/>
            <person name="Zhang S."/>
            <person name="Zhang C."/>
        </authorList>
    </citation>
    <scope>NUCLEOTIDE SEQUENCE [LARGE SCALE GENOMIC DNA]</scope>
    <source>
        <strain evidence="5 6">SCSIO 03032</strain>
    </source>
</reference>
<dbReference type="Pfam" id="PF07729">
    <property type="entry name" value="FCD"/>
    <property type="match status" value="1"/>
</dbReference>
<dbReference type="RefSeq" id="WP_086160431.1">
    <property type="nucleotide sequence ID" value="NZ_CP021121.1"/>
</dbReference>
<dbReference type="SMART" id="SM00895">
    <property type="entry name" value="FCD"/>
    <property type="match status" value="1"/>
</dbReference>
<keyword evidence="6" id="KW-1185">Reference proteome</keyword>
<dbReference type="Gene3D" id="1.20.120.530">
    <property type="entry name" value="GntR ligand-binding domain-like"/>
    <property type="match status" value="1"/>
</dbReference>
<protein>
    <recommendedName>
        <fullName evidence="4">HTH gntR-type domain-containing protein</fullName>
    </recommendedName>
</protein>
<name>A0A1W7D0G3_9ACTN</name>
<keyword evidence="2" id="KW-0238">DNA-binding</keyword>